<gene>
    <name evidence="3" type="ORF">CAMP_LOCUS9074</name>
</gene>
<dbReference type="SUPFAM" id="SSF52540">
    <property type="entry name" value="P-loop containing nucleoside triphosphate hydrolases"/>
    <property type="match status" value="1"/>
</dbReference>
<keyword evidence="2" id="KW-0067">ATP-binding</keyword>
<dbReference type="GO" id="GO:0000049">
    <property type="term" value="F:tRNA binding"/>
    <property type="evidence" value="ECO:0007669"/>
    <property type="project" value="TreeGrafter"/>
</dbReference>
<dbReference type="InterPro" id="IPR052648">
    <property type="entry name" value="Ser-tRNA(Sec)_kinase"/>
</dbReference>
<evidence type="ECO:0000313" key="4">
    <source>
        <dbReference type="Proteomes" id="UP001152747"/>
    </source>
</evidence>
<accession>A0A9P1N0H2</accession>
<dbReference type="EMBL" id="CANHGI010000003">
    <property type="protein sequence ID" value="CAI5446437.1"/>
    <property type="molecule type" value="Genomic_DNA"/>
</dbReference>
<proteinExistence type="predicted"/>
<dbReference type="Gene3D" id="3.40.50.300">
    <property type="entry name" value="P-loop containing nucleotide triphosphate hydrolases"/>
    <property type="match status" value="1"/>
</dbReference>
<organism evidence="3 4">
    <name type="scientific">Caenorhabditis angaria</name>
    <dbReference type="NCBI Taxonomy" id="860376"/>
    <lineage>
        <taxon>Eukaryota</taxon>
        <taxon>Metazoa</taxon>
        <taxon>Ecdysozoa</taxon>
        <taxon>Nematoda</taxon>
        <taxon>Chromadorea</taxon>
        <taxon>Rhabditida</taxon>
        <taxon>Rhabditina</taxon>
        <taxon>Rhabditomorpha</taxon>
        <taxon>Rhabditoidea</taxon>
        <taxon>Rhabditidae</taxon>
        <taxon>Peloderinae</taxon>
        <taxon>Caenorhabditis</taxon>
    </lineage>
</organism>
<reference evidence="3" key="1">
    <citation type="submission" date="2022-11" db="EMBL/GenBank/DDBJ databases">
        <authorList>
            <person name="Kikuchi T."/>
        </authorList>
    </citation>
    <scope>NUCLEOTIDE SEQUENCE</scope>
    <source>
        <strain evidence="3">PS1010</strain>
    </source>
</reference>
<dbReference type="Proteomes" id="UP001152747">
    <property type="component" value="Unassembled WGS sequence"/>
</dbReference>
<keyword evidence="1" id="KW-0547">Nucleotide-binding</keyword>
<name>A0A9P1N0H2_9PELO</name>
<evidence type="ECO:0000256" key="1">
    <source>
        <dbReference type="ARBA" id="ARBA00022741"/>
    </source>
</evidence>
<comment type="caution">
    <text evidence="3">The sequence shown here is derived from an EMBL/GenBank/DDBJ whole genome shotgun (WGS) entry which is preliminary data.</text>
</comment>
<dbReference type="PANTHER" id="PTHR20873">
    <property type="entry name" value="L-SERYL-TRNA(SEC) KINASE"/>
    <property type="match status" value="1"/>
</dbReference>
<evidence type="ECO:0000256" key="2">
    <source>
        <dbReference type="ARBA" id="ARBA00022840"/>
    </source>
</evidence>
<evidence type="ECO:0000313" key="3">
    <source>
        <dbReference type="EMBL" id="CAI5446437.1"/>
    </source>
</evidence>
<keyword evidence="4" id="KW-1185">Reference proteome</keyword>
<dbReference type="InterPro" id="IPR013641">
    <property type="entry name" value="KTI12/PSTK"/>
</dbReference>
<dbReference type="PANTHER" id="PTHR20873:SF0">
    <property type="entry name" value="L-SERYL-TRNA(SEC) KINASE"/>
    <property type="match status" value="1"/>
</dbReference>
<dbReference type="Pfam" id="PF08433">
    <property type="entry name" value="KTI12"/>
    <property type="match status" value="1"/>
</dbReference>
<dbReference type="GO" id="GO:0016301">
    <property type="term" value="F:kinase activity"/>
    <property type="evidence" value="ECO:0007669"/>
    <property type="project" value="TreeGrafter"/>
</dbReference>
<sequence>MALILVMGLPASGKSTFCQKMRDYEPELVATTSFDEFRQVVNGDGSARATRKSFETHCNLTIPSSNKPIQFIEDIFYLQSMRRPFQKLARNLNCSFHVIFLRVDVEEAMRRNSKRSGDLRQPDETIQKIHDNLEFSDDFTVLSSEESRSLTLHQLFTEKFRIDLPTRIPFLPIKPIPSGNSSLDSLDVITRRMVSEIIQENPTINMKHLNEARKRIFKNLKVHSSENICLGDIKLEILNEYNKY</sequence>
<dbReference type="InterPro" id="IPR027417">
    <property type="entry name" value="P-loop_NTPase"/>
</dbReference>
<protein>
    <submittedName>
        <fullName evidence="3">Uncharacterized protein</fullName>
    </submittedName>
</protein>
<dbReference type="AlphaFoldDB" id="A0A9P1N0H2"/>
<dbReference type="GO" id="GO:0005524">
    <property type="term" value="F:ATP binding"/>
    <property type="evidence" value="ECO:0007669"/>
    <property type="project" value="UniProtKB-KW"/>
</dbReference>
<dbReference type="OrthoDB" id="9972657at2759"/>